<dbReference type="Gene3D" id="3.90.550.10">
    <property type="entry name" value="Spore Coat Polysaccharide Biosynthesis Protein SpsA, Chain A"/>
    <property type="match status" value="1"/>
</dbReference>
<dbReference type="PANTHER" id="PTHR22916">
    <property type="entry name" value="GLYCOSYLTRANSFERASE"/>
    <property type="match status" value="1"/>
</dbReference>
<dbReference type="OrthoDB" id="9815829at2"/>
<evidence type="ECO:0000313" key="3">
    <source>
        <dbReference type="Proteomes" id="UP000306409"/>
    </source>
</evidence>
<dbReference type="InterPro" id="IPR029044">
    <property type="entry name" value="Nucleotide-diphossugar_trans"/>
</dbReference>
<dbReference type="RefSeq" id="WP_137697539.1">
    <property type="nucleotide sequence ID" value="NZ_CP061336.1"/>
</dbReference>
<proteinExistence type="predicted"/>
<dbReference type="SUPFAM" id="SSF53448">
    <property type="entry name" value="Nucleotide-diphospho-sugar transferases"/>
    <property type="match status" value="1"/>
</dbReference>
<dbReference type="CDD" id="cd00761">
    <property type="entry name" value="Glyco_tranf_GTA_type"/>
    <property type="match status" value="1"/>
</dbReference>
<dbReference type="Pfam" id="PF00535">
    <property type="entry name" value="Glycos_transf_2"/>
    <property type="match status" value="1"/>
</dbReference>
<gene>
    <name evidence="2" type="ORF">EHE19_002950</name>
</gene>
<name>A0A4U7JHH5_9FIRM</name>
<feature type="domain" description="Glycosyltransferase 2-like" evidence="1">
    <location>
        <begin position="8"/>
        <end position="136"/>
    </location>
</feature>
<dbReference type="Proteomes" id="UP000306409">
    <property type="component" value="Chromosome"/>
</dbReference>
<organism evidence="2 3">
    <name type="scientific">Ruminiclostridium herbifermentans</name>
    <dbReference type="NCBI Taxonomy" id="2488810"/>
    <lineage>
        <taxon>Bacteria</taxon>
        <taxon>Bacillati</taxon>
        <taxon>Bacillota</taxon>
        <taxon>Clostridia</taxon>
        <taxon>Eubacteriales</taxon>
        <taxon>Oscillospiraceae</taxon>
        <taxon>Ruminiclostridium</taxon>
    </lineage>
</organism>
<dbReference type="GO" id="GO:0016758">
    <property type="term" value="F:hexosyltransferase activity"/>
    <property type="evidence" value="ECO:0007669"/>
    <property type="project" value="UniProtKB-ARBA"/>
</dbReference>
<dbReference type="EMBL" id="CP061336">
    <property type="protein sequence ID" value="QNU67498.1"/>
    <property type="molecule type" value="Genomic_DNA"/>
</dbReference>
<protein>
    <submittedName>
        <fullName evidence="2">Glycosyltransferase family 2 protein</fullName>
    </submittedName>
</protein>
<evidence type="ECO:0000259" key="1">
    <source>
        <dbReference type="Pfam" id="PF00535"/>
    </source>
</evidence>
<dbReference type="PANTHER" id="PTHR22916:SF3">
    <property type="entry name" value="UDP-GLCNAC:BETAGAL BETA-1,3-N-ACETYLGLUCOSAMINYLTRANSFERASE-LIKE PROTEIN 1"/>
    <property type="match status" value="1"/>
</dbReference>
<keyword evidence="3" id="KW-1185">Reference proteome</keyword>
<dbReference type="InterPro" id="IPR001173">
    <property type="entry name" value="Glyco_trans_2-like"/>
</dbReference>
<evidence type="ECO:0000313" key="2">
    <source>
        <dbReference type="EMBL" id="QNU67498.1"/>
    </source>
</evidence>
<dbReference type="KEGG" id="rher:EHE19_002950"/>
<keyword evidence="2" id="KW-0808">Transferase</keyword>
<dbReference type="AlphaFoldDB" id="A0A4U7JHH5"/>
<reference evidence="2 3" key="1">
    <citation type="submission" date="2020-09" db="EMBL/GenBank/DDBJ databases">
        <title>Characterization and genome sequencing of Ruminiclostridium sp. nov. MA18.</title>
        <authorList>
            <person name="Rettenmaier R."/>
            <person name="Kowollik M.-L."/>
            <person name="Liebl W."/>
            <person name="Zverlov V."/>
        </authorList>
    </citation>
    <scope>NUCLEOTIDE SEQUENCE [LARGE SCALE GENOMIC DNA]</scope>
    <source>
        <strain evidence="2 3">MA18</strain>
    </source>
</reference>
<sequence length="313" mass="36159">MNSPPLISVIIPMYNTSQYIKQTVESVLAQTYGNFEVIIMDDGSTDNGAEIVKGLVEKDARIKYFFQSNQGVSAARNNAIEQSQGEFVAFLDSDDLWLPTKLEKQINRLTSTGMDACYCGYQYFCEASKGEVFPKRYSEGKILIDVIKEKVSVWTSTVVVKKSVIINNSITFRPGLNWAEDMDFFYRLLFKCEFCFVKETLALYRQRPNSLSTAPDRLPEIQLWREFGQWIQTAQSSIPYNKQDIENAIIHYKIPSVAIYCLYQRLCNGIKPDEDFFEKSPLKLIDDYKLSFSETGLKLYIKKLLLRYKYGYK</sequence>
<accession>A0A4U7JHH5</accession>